<dbReference type="Proteomes" id="UP000678513">
    <property type="component" value="Chromosome"/>
</dbReference>
<keyword evidence="2" id="KW-1185">Reference proteome</keyword>
<accession>A0ABX7Y544</accession>
<sequence>MRRNEKGTISEHKKERDGALLILGKKRVASRSHGIDHDIKKQPGRW</sequence>
<dbReference type="EMBL" id="CP072384">
    <property type="protein sequence ID" value="QUC08320.1"/>
    <property type="molecule type" value="Genomic_DNA"/>
</dbReference>
<reference evidence="1 2" key="1">
    <citation type="submission" date="2021-03" db="EMBL/GenBank/DDBJ databases">
        <title>Human Oral Microbial Genomes.</title>
        <authorList>
            <person name="Johnston C.D."/>
            <person name="Chen T."/>
            <person name="Dewhirst F.E."/>
        </authorList>
    </citation>
    <scope>NUCLEOTIDE SEQUENCE [LARGE SCALE GENOMIC DNA]</scope>
    <source>
        <strain evidence="1 2">DSMZ 100122</strain>
    </source>
</reference>
<evidence type="ECO:0000313" key="2">
    <source>
        <dbReference type="Proteomes" id="UP000678513"/>
    </source>
</evidence>
<evidence type="ECO:0000313" key="1">
    <source>
        <dbReference type="EMBL" id="QUC08320.1"/>
    </source>
</evidence>
<proteinExistence type="predicted"/>
<organism evidence="1 2">
    <name type="scientific">Arachnia rubra</name>
    <dbReference type="NCBI Taxonomy" id="1547448"/>
    <lineage>
        <taxon>Bacteria</taxon>
        <taxon>Bacillati</taxon>
        <taxon>Actinomycetota</taxon>
        <taxon>Actinomycetes</taxon>
        <taxon>Propionibacteriales</taxon>
        <taxon>Propionibacteriaceae</taxon>
        <taxon>Arachnia</taxon>
    </lineage>
</organism>
<name>A0ABX7Y544_9ACTN</name>
<protein>
    <submittedName>
        <fullName evidence="1">Uncharacterized protein</fullName>
    </submittedName>
</protein>
<dbReference type="RefSeq" id="WP_212324048.1">
    <property type="nucleotide sequence ID" value="NZ_AP024463.1"/>
</dbReference>
<gene>
    <name evidence="1" type="ORF">J5A65_00760</name>
</gene>